<keyword evidence="2" id="KW-1185">Reference proteome</keyword>
<gene>
    <name evidence="1" type="ORF">HPB50_014389</name>
</gene>
<evidence type="ECO:0000313" key="2">
    <source>
        <dbReference type="Proteomes" id="UP000821845"/>
    </source>
</evidence>
<accession>A0ACB7SHG5</accession>
<organism evidence="1 2">
    <name type="scientific">Hyalomma asiaticum</name>
    <name type="common">Tick</name>
    <dbReference type="NCBI Taxonomy" id="266040"/>
    <lineage>
        <taxon>Eukaryota</taxon>
        <taxon>Metazoa</taxon>
        <taxon>Ecdysozoa</taxon>
        <taxon>Arthropoda</taxon>
        <taxon>Chelicerata</taxon>
        <taxon>Arachnida</taxon>
        <taxon>Acari</taxon>
        <taxon>Parasitiformes</taxon>
        <taxon>Ixodida</taxon>
        <taxon>Ixodoidea</taxon>
        <taxon>Ixodidae</taxon>
        <taxon>Hyalomminae</taxon>
        <taxon>Hyalomma</taxon>
    </lineage>
</organism>
<comment type="caution">
    <text evidence="1">The sequence shown here is derived from an EMBL/GenBank/DDBJ whole genome shotgun (WGS) entry which is preliminary data.</text>
</comment>
<name>A0ACB7SHG5_HYAAI</name>
<dbReference type="EMBL" id="CM023484">
    <property type="protein sequence ID" value="KAH6933359.1"/>
    <property type="molecule type" value="Genomic_DNA"/>
</dbReference>
<sequence length="562" mass="62862">MALLFDSSTLRSRMRSRAKGLAMDILAHALTELNSGRLPAFCAKFKVSFSAGTADDAGDASRPALGASRRDPCVVIENVMEETPRRSSDPLSAVGDCLRRSSAGKRIETRANSLVLSTARRLCRRGSTASTHAEGHLDANALPLKESRDKAHSDKGAGAQHGEPLHLDPAGTSTSAESVGAYEPLCSHRDYVLHSQAVFDTYWKGNLHNMLDVLKELGERGSAELGWKRQGKLHEFTKAVTRVWQRVGEQVSTNASDVLSHLEGRQSRASSRSDFLANELLPLLLRMREVWWTAQRHVAGNFLALYQKYEGASEHWIMSLREVDVHLLRTAIVHREIMECELQKVLRTVDRELAPSCNSLTDIFVKEGIGYWLAEHLDLIWTDFGNQVQKGIVNLHKAFDSTYVRAWAMALDANADEVARNIHSTWIGFIGRVQESRRYVVEEETTRSVCQEDGDANTTSIPQRIFVYTSILRRYEELANHDWQATPFRQVTYRSTIAILDQVLSGGAIGLSGSYPSVVPVAHTKVTVIVTKIWEEVMVEIRQAFKECREKFEEAILVDHGL</sequence>
<reference evidence="1" key="1">
    <citation type="submission" date="2020-05" db="EMBL/GenBank/DDBJ databases">
        <title>Large-scale comparative analyses of tick genomes elucidate their genetic diversity and vector capacities.</title>
        <authorList>
            <person name="Jia N."/>
            <person name="Wang J."/>
            <person name="Shi W."/>
            <person name="Du L."/>
            <person name="Sun Y."/>
            <person name="Zhan W."/>
            <person name="Jiang J."/>
            <person name="Wang Q."/>
            <person name="Zhang B."/>
            <person name="Ji P."/>
            <person name="Sakyi L.B."/>
            <person name="Cui X."/>
            <person name="Yuan T."/>
            <person name="Jiang B."/>
            <person name="Yang W."/>
            <person name="Lam T.T.-Y."/>
            <person name="Chang Q."/>
            <person name="Ding S."/>
            <person name="Wang X."/>
            <person name="Zhu J."/>
            <person name="Ruan X."/>
            <person name="Zhao L."/>
            <person name="Wei J."/>
            <person name="Que T."/>
            <person name="Du C."/>
            <person name="Cheng J."/>
            <person name="Dai P."/>
            <person name="Han X."/>
            <person name="Huang E."/>
            <person name="Gao Y."/>
            <person name="Liu J."/>
            <person name="Shao H."/>
            <person name="Ye R."/>
            <person name="Li L."/>
            <person name="Wei W."/>
            <person name="Wang X."/>
            <person name="Wang C."/>
            <person name="Yang T."/>
            <person name="Huo Q."/>
            <person name="Li W."/>
            <person name="Guo W."/>
            <person name="Chen H."/>
            <person name="Zhou L."/>
            <person name="Ni X."/>
            <person name="Tian J."/>
            <person name="Zhou Y."/>
            <person name="Sheng Y."/>
            <person name="Liu T."/>
            <person name="Pan Y."/>
            <person name="Xia L."/>
            <person name="Li J."/>
            <person name="Zhao F."/>
            <person name="Cao W."/>
        </authorList>
    </citation>
    <scope>NUCLEOTIDE SEQUENCE</scope>
    <source>
        <strain evidence="1">Hyas-2018</strain>
    </source>
</reference>
<proteinExistence type="predicted"/>
<protein>
    <submittedName>
        <fullName evidence="1">Uncharacterized protein</fullName>
    </submittedName>
</protein>
<dbReference type="Proteomes" id="UP000821845">
    <property type="component" value="Chromosome 4"/>
</dbReference>
<evidence type="ECO:0000313" key="1">
    <source>
        <dbReference type="EMBL" id="KAH6933359.1"/>
    </source>
</evidence>